<dbReference type="AlphaFoldDB" id="A0A0F8VVJ5"/>
<comment type="caution">
    <text evidence="1">The sequence shown here is derived from an EMBL/GenBank/DDBJ whole genome shotgun (WGS) entry which is preliminary data.</text>
</comment>
<feature type="non-terminal residue" evidence="1">
    <location>
        <position position="43"/>
    </location>
</feature>
<protein>
    <submittedName>
        <fullName evidence="1">Uncharacterized protein</fullName>
    </submittedName>
</protein>
<evidence type="ECO:0000313" key="1">
    <source>
        <dbReference type="EMBL" id="KKK48373.1"/>
    </source>
</evidence>
<organism evidence="1">
    <name type="scientific">marine sediment metagenome</name>
    <dbReference type="NCBI Taxonomy" id="412755"/>
    <lineage>
        <taxon>unclassified sequences</taxon>
        <taxon>metagenomes</taxon>
        <taxon>ecological metagenomes</taxon>
    </lineage>
</organism>
<name>A0A0F8VVJ5_9ZZZZ</name>
<reference evidence="1" key="1">
    <citation type="journal article" date="2015" name="Nature">
        <title>Complex archaea that bridge the gap between prokaryotes and eukaryotes.</title>
        <authorList>
            <person name="Spang A."/>
            <person name="Saw J.H."/>
            <person name="Jorgensen S.L."/>
            <person name="Zaremba-Niedzwiedzka K."/>
            <person name="Martijn J."/>
            <person name="Lind A.E."/>
            <person name="van Eijk R."/>
            <person name="Schleper C."/>
            <person name="Guy L."/>
            <person name="Ettema T.J."/>
        </authorList>
    </citation>
    <scope>NUCLEOTIDE SEQUENCE</scope>
</reference>
<proteinExistence type="predicted"/>
<accession>A0A0F8VVJ5</accession>
<gene>
    <name evidence="1" type="ORF">LCGC14_3145750</name>
</gene>
<dbReference type="EMBL" id="LAZR01069094">
    <property type="protein sequence ID" value="KKK48373.1"/>
    <property type="molecule type" value="Genomic_DNA"/>
</dbReference>
<sequence length="43" mass="4685">MRINGNTYTAEVTASDRLKVDSNSHTPGHIAGELQDAFSVYFA</sequence>